<dbReference type="Proteomes" id="UP000247832">
    <property type="component" value="Unassembled WGS sequence"/>
</dbReference>
<dbReference type="EMBL" id="QJVD01000024">
    <property type="protein sequence ID" value="PYI65457.1"/>
    <property type="molecule type" value="Genomic_DNA"/>
</dbReference>
<dbReference type="OrthoDB" id="9130284at2"/>
<protein>
    <submittedName>
        <fullName evidence="1">Uncharacterized protein</fullName>
    </submittedName>
</protein>
<dbReference type="RefSeq" id="WP_110502379.1">
    <property type="nucleotide sequence ID" value="NZ_QJVD01000024.1"/>
</dbReference>
<keyword evidence="2" id="KW-1185">Reference proteome</keyword>
<sequence>MTTSTSTSLISIVAAPPSGRAKAVVLDHHDYASSVILRGRTVPWDNAVEYCAYFSQAQGLLRPDTALLDLGRLYDHLATGNTRLEAAMAGRSRTGYALRTLLADEGTTKSVQEFATVFAQTAREPVVLRIPSPMNWLLATHAFGGAAYVAELSADDAENASMYVSDWLRSFTKLPISGVLLDDRCHKEGGAHVSVPLETYTPIANVTGNYRWTLGQLDGRQVKLHAETAEGGYIPDAFWHGAQIALPDTDFFYAEVPVSARPEDVLARLESFK</sequence>
<gene>
    <name evidence="1" type="ORF">CVV68_17955</name>
</gene>
<name>A0A2V5LRJ1_9MICC</name>
<evidence type="ECO:0000313" key="1">
    <source>
        <dbReference type="EMBL" id="PYI65457.1"/>
    </source>
</evidence>
<comment type="caution">
    <text evidence="1">The sequence shown here is derived from an EMBL/GenBank/DDBJ whole genome shotgun (WGS) entry which is preliminary data.</text>
</comment>
<evidence type="ECO:0000313" key="2">
    <source>
        <dbReference type="Proteomes" id="UP000247832"/>
    </source>
</evidence>
<reference evidence="1 2" key="1">
    <citation type="submission" date="2018-05" db="EMBL/GenBank/DDBJ databases">
        <title>Genetic diversity of glacier-inhabiting Cryobacterium bacteria in China and description of Cryobacterium mengkeensis sp. nov. and Arthrobacter glacialis sp. nov.</title>
        <authorList>
            <person name="Liu Q."/>
            <person name="Xin Y.-H."/>
        </authorList>
    </citation>
    <scope>NUCLEOTIDE SEQUENCE [LARGE SCALE GENOMIC DNA]</scope>
    <source>
        <strain evidence="1 2">LI2</strain>
    </source>
</reference>
<proteinExistence type="predicted"/>
<accession>A0A2V5LRJ1</accession>
<organism evidence="1 2">
    <name type="scientific">Arthrobacter livingstonensis</name>
    <dbReference type="NCBI Taxonomy" id="670078"/>
    <lineage>
        <taxon>Bacteria</taxon>
        <taxon>Bacillati</taxon>
        <taxon>Actinomycetota</taxon>
        <taxon>Actinomycetes</taxon>
        <taxon>Micrococcales</taxon>
        <taxon>Micrococcaceae</taxon>
        <taxon>Arthrobacter</taxon>
    </lineage>
</organism>
<dbReference type="AlphaFoldDB" id="A0A2V5LRJ1"/>